<dbReference type="AlphaFoldDB" id="A0A3P6CEX3"/>
<keyword evidence="1" id="KW-0472">Membrane</keyword>
<dbReference type="InterPro" id="IPR050475">
    <property type="entry name" value="Prenyltransferase_related"/>
</dbReference>
<evidence type="ECO:0000256" key="1">
    <source>
        <dbReference type="SAM" id="Phobius"/>
    </source>
</evidence>
<feature type="transmembrane region" description="Helical" evidence="1">
    <location>
        <begin position="49"/>
        <end position="69"/>
    </location>
</feature>
<organism evidence="2">
    <name type="scientific">Brassica oleracea</name>
    <name type="common">Wild cabbage</name>
    <dbReference type="NCBI Taxonomy" id="3712"/>
    <lineage>
        <taxon>Eukaryota</taxon>
        <taxon>Viridiplantae</taxon>
        <taxon>Streptophyta</taxon>
        <taxon>Embryophyta</taxon>
        <taxon>Tracheophyta</taxon>
        <taxon>Spermatophyta</taxon>
        <taxon>Magnoliopsida</taxon>
        <taxon>eudicotyledons</taxon>
        <taxon>Gunneridae</taxon>
        <taxon>Pentapetalae</taxon>
        <taxon>rosids</taxon>
        <taxon>malvids</taxon>
        <taxon>Brassicales</taxon>
        <taxon>Brassicaceae</taxon>
        <taxon>Brassiceae</taxon>
        <taxon>Brassica</taxon>
    </lineage>
</organism>
<protein>
    <submittedName>
        <fullName evidence="2">Uncharacterized protein</fullName>
    </submittedName>
</protein>
<dbReference type="EMBL" id="LR031873">
    <property type="protein sequence ID" value="VDD09115.1"/>
    <property type="molecule type" value="Genomic_DNA"/>
</dbReference>
<accession>A0A3P6CEX3</accession>
<evidence type="ECO:0000313" key="2">
    <source>
        <dbReference type="EMBL" id="VDD09115.1"/>
    </source>
</evidence>
<keyword evidence="1" id="KW-1133">Transmembrane helix</keyword>
<proteinExistence type="predicted"/>
<name>A0A3P6CEX3_BRAOL</name>
<sequence length="84" mass="9381">MDEHNRNPFASAKLKKRRQAWEETKLGASYISLPWWAGQALFGTLTPDIVVLTLLYNIAGLGIAIVNDFKSAEGDRAMVLQFSQ</sequence>
<keyword evidence="1" id="KW-0812">Transmembrane</keyword>
<dbReference type="PANTHER" id="PTHR42723">
    <property type="entry name" value="CHLOROPHYLL SYNTHASE"/>
    <property type="match status" value="1"/>
</dbReference>
<dbReference type="PANTHER" id="PTHR42723:SF1">
    <property type="entry name" value="CHLOROPHYLL SYNTHASE, CHLOROPLASTIC"/>
    <property type="match status" value="1"/>
</dbReference>
<gene>
    <name evidence="2" type="ORF">BOLC4T24566H</name>
</gene>
<reference evidence="2" key="1">
    <citation type="submission" date="2018-11" db="EMBL/GenBank/DDBJ databases">
        <authorList>
            <consortium name="Genoscope - CEA"/>
            <person name="William W."/>
        </authorList>
    </citation>
    <scope>NUCLEOTIDE SEQUENCE</scope>
</reference>